<dbReference type="PANTHER" id="PTHR45947:SF3">
    <property type="entry name" value="SULFOQUINOVOSYL TRANSFERASE SQD2"/>
    <property type="match status" value="1"/>
</dbReference>
<reference evidence="5 6" key="2">
    <citation type="journal article" date="2016" name="Science">
        <title>A bacterium that degrades and assimilates poly(ethylene terephthalate).</title>
        <authorList>
            <person name="Yoshida S."/>
            <person name="Hiraga K."/>
            <person name="Takehana T."/>
            <person name="Taniguchi I."/>
            <person name="Yamaji H."/>
            <person name="Maeda Y."/>
            <person name="Toyohara K."/>
            <person name="Miyamoto K."/>
            <person name="Kimura Y."/>
            <person name="Oda K."/>
        </authorList>
    </citation>
    <scope>NUCLEOTIDE SEQUENCE [LARGE SCALE GENOMIC DNA]</scope>
    <source>
        <strain evidence="6">NBRC 110686 / TISTR 2288 / 201-F6</strain>
    </source>
</reference>
<dbReference type="InterPro" id="IPR001173">
    <property type="entry name" value="Glyco_trans_2-like"/>
</dbReference>
<dbReference type="Proteomes" id="UP000037660">
    <property type="component" value="Unassembled WGS sequence"/>
</dbReference>
<evidence type="ECO:0000259" key="2">
    <source>
        <dbReference type="Pfam" id="PF00534"/>
    </source>
</evidence>
<name>A0A0K8P7M6_PISS1</name>
<dbReference type="STRING" id="1547922.ISF6_5194"/>
<dbReference type="Gene3D" id="3.40.50.2000">
    <property type="entry name" value="Glycogen Phosphorylase B"/>
    <property type="match status" value="2"/>
</dbReference>
<dbReference type="EMBL" id="BBYR01000083">
    <property type="protein sequence ID" value="GAP38641.1"/>
    <property type="molecule type" value="Genomic_DNA"/>
</dbReference>
<dbReference type="CDD" id="cd03801">
    <property type="entry name" value="GT4_PimA-like"/>
    <property type="match status" value="1"/>
</dbReference>
<sequence>MPNATPASPSISVVISTLNRGPLLRNCLAALKYQHYENFEVVVVNGPSTDDSEAVIAAFGDAIKTARIAEANLSKSRNAGIALCDGDIVAFLDDDAYAEPQWLSTIASGYADPSVGGVGTRVYDPSGFAWQTNPFTVDQYYNADFERRPPVWAFEFTDSDTIPHILGASSSFRRDLLHRIGGFDEEIEYFLDESEVCRRIKETGHLIRFLDHGAAVHHKFASGVTRDERKILTYPYPVVKNKFYVCLSDALRADRSVADALQACETFHQGLLADARWHLDHGGISEREFAHFVSELNRGRQDGLERADAAARKSARFPQGPSARGFLRFPTLLPPARQQTFCFVSRYLPATSPGGVARFMFDLAEGFAARGHEVHLITAGKANHVDFRDGLWTHTLGEAEVEAQRGKPPLRSGAGSTNVAWARAAYGEVQRLRETRRVDLVVAPAWDQEGLYCALDRSLPTVVSMNTTFRTYADIERQRLDADTVQELIPLEEQYLRAARYIHANSRATAQHVQQFFGPRGDDLVIVGHGCRDLAHPPPPRPARPPGDASCTLLYLSRLEKRKGTDTFLAALPALLAAHPGLRVRIAGRNAYAGDPQHDHEANFFARHPGLRGRVSFLGEVSDAAAEAEFAQADLFCVPSRYESFGIVYLEAMRHGLPVVACQVGGVPDIVTAEVGLLVPPGQVEPLRQALDRLVADEPLRRAMSTAARQRFTSEFEHQVIVDKTLAAFERLMAGAPAAAQPAPAPTPAATGAPGARA</sequence>
<dbReference type="SUPFAM" id="SSF53448">
    <property type="entry name" value="Nucleotide-diphospho-sugar transferases"/>
    <property type="match status" value="1"/>
</dbReference>
<accession>A0A0K8P7M6</accession>
<dbReference type="InterPro" id="IPR029044">
    <property type="entry name" value="Nucleotide-diphossugar_trans"/>
</dbReference>
<evidence type="ECO:0008006" key="7">
    <source>
        <dbReference type="Google" id="ProtNLM"/>
    </source>
</evidence>
<evidence type="ECO:0000259" key="4">
    <source>
        <dbReference type="Pfam" id="PF13439"/>
    </source>
</evidence>
<dbReference type="Gene3D" id="3.90.550.10">
    <property type="entry name" value="Spore Coat Polysaccharide Biosynthesis Protein SpsA, Chain A"/>
    <property type="match status" value="1"/>
</dbReference>
<evidence type="ECO:0000259" key="3">
    <source>
        <dbReference type="Pfam" id="PF00535"/>
    </source>
</evidence>
<dbReference type="OrthoDB" id="484631at2"/>
<feature type="domain" description="Glycosyltransferase subfamily 4-like N-terminal" evidence="4">
    <location>
        <begin position="353"/>
        <end position="530"/>
    </location>
</feature>
<dbReference type="AlphaFoldDB" id="A0A0K8P7M6"/>
<dbReference type="RefSeq" id="WP_054022502.1">
    <property type="nucleotide sequence ID" value="NZ_BBYR01000083.1"/>
</dbReference>
<protein>
    <recommendedName>
        <fullName evidence="7">Glycosyltransferase</fullName>
    </recommendedName>
</protein>
<gene>
    <name evidence="5" type="ORF">ISF6_5194</name>
</gene>
<feature type="region of interest" description="Disordered" evidence="1">
    <location>
        <begin position="737"/>
        <end position="758"/>
    </location>
</feature>
<feature type="domain" description="Glycosyltransferase 2-like" evidence="3">
    <location>
        <begin position="12"/>
        <end position="180"/>
    </location>
</feature>
<proteinExistence type="predicted"/>
<reference evidence="6" key="1">
    <citation type="submission" date="2015-07" db="EMBL/GenBank/DDBJ databases">
        <title>Discovery of a poly(ethylene terephthalate assimilation.</title>
        <authorList>
            <person name="Yoshida S."/>
            <person name="Hiraga K."/>
            <person name="Takehana T."/>
            <person name="Taniguchi I."/>
            <person name="Yamaji H."/>
            <person name="Maeda Y."/>
            <person name="Toyohara K."/>
            <person name="Miyamoto K."/>
            <person name="Kimura Y."/>
            <person name="Oda K."/>
        </authorList>
    </citation>
    <scope>NUCLEOTIDE SEQUENCE [LARGE SCALE GENOMIC DNA]</scope>
    <source>
        <strain evidence="6">NBRC 110686 / TISTR 2288 / 201-F6</strain>
    </source>
</reference>
<evidence type="ECO:0000313" key="5">
    <source>
        <dbReference type="EMBL" id="GAP38641.1"/>
    </source>
</evidence>
<feature type="domain" description="Glycosyl transferase family 1" evidence="2">
    <location>
        <begin position="552"/>
        <end position="711"/>
    </location>
</feature>
<dbReference type="CDD" id="cd00761">
    <property type="entry name" value="Glyco_tranf_GTA_type"/>
    <property type="match status" value="1"/>
</dbReference>
<dbReference type="InterPro" id="IPR028098">
    <property type="entry name" value="Glyco_trans_4-like_N"/>
</dbReference>
<comment type="caution">
    <text evidence="5">The sequence shown here is derived from an EMBL/GenBank/DDBJ whole genome shotgun (WGS) entry which is preliminary data.</text>
</comment>
<dbReference type="GO" id="GO:0016758">
    <property type="term" value="F:hexosyltransferase activity"/>
    <property type="evidence" value="ECO:0007669"/>
    <property type="project" value="TreeGrafter"/>
</dbReference>
<dbReference type="PANTHER" id="PTHR45947">
    <property type="entry name" value="SULFOQUINOVOSYL TRANSFERASE SQD2"/>
    <property type="match status" value="1"/>
</dbReference>
<dbReference type="InterPro" id="IPR050194">
    <property type="entry name" value="Glycosyltransferase_grp1"/>
</dbReference>
<dbReference type="SUPFAM" id="SSF53756">
    <property type="entry name" value="UDP-Glycosyltransferase/glycogen phosphorylase"/>
    <property type="match status" value="1"/>
</dbReference>
<evidence type="ECO:0000256" key="1">
    <source>
        <dbReference type="SAM" id="MobiDB-lite"/>
    </source>
</evidence>
<dbReference type="Pfam" id="PF13439">
    <property type="entry name" value="Glyco_transf_4"/>
    <property type="match status" value="1"/>
</dbReference>
<keyword evidence="6" id="KW-1185">Reference proteome</keyword>
<dbReference type="InterPro" id="IPR001296">
    <property type="entry name" value="Glyco_trans_1"/>
</dbReference>
<organism evidence="5 6">
    <name type="scientific">Piscinibacter sakaiensis</name>
    <name type="common">Ideonella sakaiensis</name>
    <dbReference type="NCBI Taxonomy" id="1547922"/>
    <lineage>
        <taxon>Bacteria</taxon>
        <taxon>Pseudomonadati</taxon>
        <taxon>Pseudomonadota</taxon>
        <taxon>Betaproteobacteria</taxon>
        <taxon>Burkholderiales</taxon>
        <taxon>Sphaerotilaceae</taxon>
        <taxon>Piscinibacter</taxon>
    </lineage>
</organism>
<dbReference type="Pfam" id="PF00535">
    <property type="entry name" value="Glycos_transf_2"/>
    <property type="match status" value="1"/>
</dbReference>
<evidence type="ECO:0000313" key="6">
    <source>
        <dbReference type="Proteomes" id="UP000037660"/>
    </source>
</evidence>
<dbReference type="Pfam" id="PF00534">
    <property type="entry name" value="Glycos_transf_1"/>
    <property type="match status" value="1"/>
</dbReference>